<keyword evidence="1" id="KW-0521">NADP</keyword>
<dbReference type="InterPro" id="IPR000846">
    <property type="entry name" value="DapB_N"/>
</dbReference>
<dbReference type="EMBL" id="JAAXOP010000002">
    <property type="protein sequence ID" value="NKY49468.1"/>
    <property type="molecule type" value="Genomic_DNA"/>
</dbReference>
<name>A0A846XWL5_9NOCA</name>
<dbReference type="CDD" id="cd24146">
    <property type="entry name" value="nat-AmDH_N_like"/>
    <property type="match status" value="1"/>
</dbReference>
<proteinExistence type="predicted"/>
<feature type="domain" description="2,4-diaminopentanoate dehydrogenase C-terminal" evidence="5">
    <location>
        <begin position="345"/>
        <end position="379"/>
    </location>
</feature>
<reference evidence="6 7" key="1">
    <citation type="submission" date="2020-04" db="EMBL/GenBank/DDBJ databases">
        <title>MicrobeNet Type strains.</title>
        <authorList>
            <person name="Nicholson A.C."/>
        </authorList>
    </citation>
    <scope>NUCLEOTIDE SEQUENCE [LARGE SCALE GENOMIC DNA]</scope>
    <source>
        <strain evidence="6 7">JCM 12354</strain>
    </source>
</reference>
<dbReference type="SUPFAM" id="SSF51735">
    <property type="entry name" value="NAD(P)-binding Rossmann-fold domains"/>
    <property type="match status" value="1"/>
</dbReference>
<dbReference type="Proteomes" id="UP000565711">
    <property type="component" value="Unassembled WGS sequence"/>
</dbReference>
<dbReference type="Gene3D" id="3.40.50.720">
    <property type="entry name" value="NAD(P)-binding Rossmann-like Domain"/>
    <property type="match status" value="1"/>
</dbReference>
<feature type="domain" description="Dihydrodipicolinate reductase N-terminal" evidence="4">
    <location>
        <begin position="44"/>
        <end position="130"/>
    </location>
</feature>
<dbReference type="Pfam" id="PF19328">
    <property type="entry name" value="DAP_DH_C"/>
    <property type="match status" value="2"/>
</dbReference>
<sequence length="398" mass="42270">MWRTPCGTARPRRCRSCGTSDGHARAGRRPGERRPPVTKVIQWATGGVGRAAIEAVLDHPELELVGAWVHSADKEGTDLGTLVGRDPVGVTATTDADALLALDADCVLYSPVFADTSVLRAILRSGKNVVTPLGWFYPRQRDREKFDAVCAEGGVTLHGTGIHPGGLTERLPLVLSALSGSITGIRAEEFSDIRTYGAPEVVRDWMMFGRKPEEAAGSTVAALLAGGYSQSVWMLADALGIDLDPDIRTTHDIAVATAPIESPIGIIEPGQVAAQHFRWEGTVDGEPVLTAAVNWLMGEADFDPPWRFGPGGQRFEVEVRGDPGCVLTLSGLHAHDLAEGARRNPSIVATAMNCVNAIPDVVAAAPGVRTYLDLPLPAGRAAHRLRRGGRDRGAGVRG</sequence>
<comment type="caution">
    <text evidence="6">The sequence shown here is derived from an EMBL/GenBank/DDBJ whole genome shotgun (WGS) entry which is preliminary data.</text>
</comment>
<organism evidence="6 7">
    <name type="scientific">Nocardia vermiculata</name>
    <dbReference type="NCBI Taxonomy" id="257274"/>
    <lineage>
        <taxon>Bacteria</taxon>
        <taxon>Bacillati</taxon>
        <taxon>Actinomycetota</taxon>
        <taxon>Actinomycetes</taxon>
        <taxon>Mycobacteriales</taxon>
        <taxon>Nocardiaceae</taxon>
        <taxon>Nocardia</taxon>
    </lineage>
</organism>
<protein>
    <submittedName>
        <fullName evidence="6">Dihydrodipicolinate reductase</fullName>
    </submittedName>
</protein>
<feature type="region of interest" description="Disordered" evidence="3">
    <location>
        <begin position="12"/>
        <end position="34"/>
    </location>
</feature>
<dbReference type="InterPro" id="IPR045760">
    <property type="entry name" value="DAP_DH_C"/>
</dbReference>
<dbReference type="GO" id="GO:0008839">
    <property type="term" value="F:4-hydroxy-tetrahydrodipicolinate reductase"/>
    <property type="evidence" value="ECO:0007669"/>
    <property type="project" value="InterPro"/>
</dbReference>
<dbReference type="GO" id="GO:0009089">
    <property type="term" value="P:lysine biosynthetic process via diaminopimelate"/>
    <property type="evidence" value="ECO:0007669"/>
    <property type="project" value="InterPro"/>
</dbReference>
<evidence type="ECO:0000259" key="5">
    <source>
        <dbReference type="Pfam" id="PF19328"/>
    </source>
</evidence>
<evidence type="ECO:0000313" key="7">
    <source>
        <dbReference type="Proteomes" id="UP000565711"/>
    </source>
</evidence>
<keyword evidence="7" id="KW-1185">Reference proteome</keyword>
<keyword evidence="2" id="KW-0560">Oxidoreductase</keyword>
<accession>A0A846XWL5</accession>
<dbReference type="Pfam" id="PF01113">
    <property type="entry name" value="DapB_N"/>
    <property type="match status" value="1"/>
</dbReference>
<gene>
    <name evidence="6" type="ORF">HGA08_04470</name>
</gene>
<evidence type="ECO:0000259" key="4">
    <source>
        <dbReference type="Pfam" id="PF01113"/>
    </source>
</evidence>
<dbReference type="InterPro" id="IPR036291">
    <property type="entry name" value="NAD(P)-bd_dom_sf"/>
</dbReference>
<evidence type="ECO:0000256" key="2">
    <source>
        <dbReference type="ARBA" id="ARBA00023002"/>
    </source>
</evidence>
<evidence type="ECO:0000256" key="1">
    <source>
        <dbReference type="ARBA" id="ARBA00022857"/>
    </source>
</evidence>
<evidence type="ECO:0000256" key="3">
    <source>
        <dbReference type="SAM" id="MobiDB-lite"/>
    </source>
</evidence>
<evidence type="ECO:0000313" key="6">
    <source>
        <dbReference type="EMBL" id="NKY49468.1"/>
    </source>
</evidence>
<feature type="domain" description="2,4-diaminopentanoate dehydrogenase C-terminal" evidence="5">
    <location>
        <begin position="171"/>
        <end position="290"/>
    </location>
</feature>
<dbReference type="AlphaFoldDB" id="A0A846XWL5"/>